<dbReference type="InterPro" id="IPR036366">
    <property type="entry name" value="PGBDSf"/>
</dbReference>
<reference evidence="3 4" key="1">
    <citation type="submission" date="2015-12" db="EMBL/GenBank/DDBJ databases">
        <title>Draft genome sequnece of Fervidicola ferrireducens strain Y170.</title>
        <authorList>
            <person name="Patel B.K."/>
        </authorList>
    </citation>
    <scope>NUCLEOTIDE SEQUENCE [LARGE SCALE GENOMIC DNA]</scope>
    <source>
        <strain evidence="3 4">Y170</strain>
    </source>
</reference>
<dbReference type="AlphaFoldDB" id="A0A140LBW9"/>
<feature type="compositionally biased region" description="Low complexity" evidence="1">
    <location>
        <begin position="39"/>
        <end position="63"/>
    </location>
</feature>
<comment type="caution">
    <text evidence="3">The sequence shown here is derived from an EMBL/GenBank/DDBJ whole genome shotgun (WGS) entry which is preliminary data.</text>
</comment>
<dbReference type="EMBL" id="LOED01000005">
    <property type="protein sequence ID" value="KXG78044.1"/>
    <property type="molecule type" value="Genomic_DNA"/>
</dbReference>
<evidence type="ECO:0000313" key="4">
    <source>
        <dbReference type="Proteomes" id="UP000070427"/>
    </source>
</evidence>
<organism evidence="3 4">
    <name type="scientific">Fervidicola ferrireducens</name>
    <dbReference type="NCBI Taxonomy" id="520764"/>
    <lineage>
        <taxon>Bacteria</taxon>
        <taxon>Bacillati</taxon>
        <taxon>Bacillota</taxon>
        <taxon>Clostridia</taxon>
        <taxon>Thermosediminibacterales</taxon>
        <taxon>Thermosediminibacteraceae</taxon>
        <taxon>Fervidicola</taxon>
    </lineage>
</organism>
<sequence>MNKKLFAVALLVLTAFIVSIVAPIQVAKFFKVDAVSAATDSSNNSSTQNKTPATPAKTTKPAPVQATVKKPAASTAVTSVSGIKRLLAYGSRGQDVKLLQTLLNQHGYKLKVDGIFGPKTLAAVKDFQKKNGLKVDGIVGPKTLAKLAPKTAAKPATPATQVTKATPATPPQTQKVAVKIGKVDYAAHGTKCFTVAIAAVAGDKIVAAYIDDYQFMSKDVAKGVPNMDQEFGTYVKEGYVLASKLTNAEYYSNNMKTKGGATKTVNENFGGIVKFVKGKTIAELESMLASSTKEQMREKVDAVTGATLEDTYGYVKAIVEAAKIAKATPDADAVMVDAKDLGNLKIGKVDYAAHGTKCFTLATAVVLGDKIVAAYIDDYQFMSKDVAKGVPNMDQEFGTYVKEGYVLASKLTNAEYYSNNMKTKGGATKTVNENFGGIVKFVKGKTIAELESMLASSTKEQMREKVDAVTGATLEDTYGYVKAIVEAAKVAK</sequence>
<dbReference type="InterPro" id="IPR002477">
    <property type="entry name" value="Peptidoglycan-bd-like"/>
</dbReference>
<dbReference type="Proteomes" id="UP000070427">
    <property type="component" value="Unassembled WGS sequence"/>
</dbReference>
<protein>
    <submittedName>
        <fullName evidence="3">N-acetylmuramoyl-L-alanine amidase CwlH</fullName>
        <ecNumber evidence="3">3.5.1.28</ecNumber>
    </submittedName>
</protein>
<feature type="region of interest" description="Disordered" evidence="1">
    <location>
        <begin position="39"/>
        <end position="70"/>
    </location>
</feature>
<feature type="region of interest" description="Disordered" evidence="1">
    <location>
        <begin position="149"/>
        <end position="168"/>
    </location>
</feature>
<name>A0A140LBW9_9FIRM</name>
<dbReference type="Pfam" id="PF01471">
    <property type="entry name" value="PG_binding_1"/>
    <property type="match status" value="1"/>
</dbReference>
<dbReference type="EC" id="3.5.1.28" evidence="3"/>
<dbReference type="SUPFAM" id="SSF47090">
    <property type="entry name" value="PGBD-like"/>
    <property type="match status" value="1"/>
</dbReference>
<gene>
    <name evidence="3" type="primary">cwlH</name>
    <name evidence="3" type="ORF">AN618_06630</name>
</gene>
<dbReference type="InterPro" id="IPR036365">
    <property type="entry name" value="PGBD-like_sf"/>
</dbReference>
<evidence type="ECO:0000259" key="2">
    <source>
        <dbReference type="Pfam" id="PF01471"/>
    </source>
</evidence>
<feature type="domain" description="Peptidoglycan binding-like" evidence="2">
    <location>
        <begin position="92"/>
        <end position="147"/>
    </location>
</feature>
<dbReference type="GO" id="GO:0008745">
    <property type="term" value="F:N-acetylmuramoyl-L-alanine amidase activity"/>
    <property type="evidence" value="ECO:0007669"/>
    <property type="project" value="UniProtKB-EC"/>
</dbReference>
<dbReference type="STRING" id="520764.AN618_06630"/>
<evidence type="ECO:0000256" key="1">
    <source>
        <dbReference type="SAM" id="MobiDB-lite"/>
    </source>
</evidence>
<accession>A0A140LBW9</accession>
<keyword evidence="4" id="KW-1185">Reference proteome</keyword>
<dbReference type="OrthoDB" id="2604992at2"/>
<evidence type="ECO:0000313" key="3">
    <source>
        <dbReference type="EMBL" id="KXG78044.1"/>
    </source>
</evidence>
<dbReference type="Gene3D" id="1.10.101.10">
    <property type="entry name" value="PGBD-like superfamily/PGBD"/>
    <property type="match status" value="1"/>
</dbReference>
<keyword evidence="3" id="KW-0378">Hydrolase</keyword>
<dbReference type="RefSeq" id="WP_066352041.1">
    <property type="nucleotide sequence ID" value="NZ_LOED01000005.1"/>
</dbReference>
<proteinExistence type="predicted"/>
<dbReference type="InParanoid" id="A0A140LBW9"/>